<organism evidence="2 3">
    <name type="scientific">Phytophthora megakarya</name>
    <dbReference type="NCBI Taxonomy" id="4795"/>
    <lineage>
        <taxon>Eukaryota</taxon>
        <taxon>Sar</taxon>
        <taxon>Stramenopiles</taxon>
        <taxon>Oomycota</taxon>
        <taxon>Peronosporomycetes</taxon>
        <taxon>Peronosporales</taxon>
        <taxon>Peronosporaceae</taxon>
        <taxon>Phytophthora</taxon>
    </lineage>
</organism>
<accession>A0A225WIV6</accession>
<comment type="caution">
    <text evidence="2">The sequence shown here is derived from an EMBL/GenBank/DDBJ whole genome shotgun (WGS) entry which is preliminary data.</text>
</comment>
<dbReference type="InterPro" id="IPR029526">
    <property type="entry name" value="PGBD"/>
</dbReference>
<evidence type="ECO:0000313" key="3">
    <source>
        <dbReference type="Proteomes" id="UP000198211"/>
    </source>
</evidence>
<gene>
    <name evidence="2" type="ORF">PHMEG_0008702</name>
</gene>
<dbReference type="OrthoDB" id="6077919at2759"/>
<keyword evidence="3" id="KW-1185">Reference proteome</keyword>
<protein>
    <submittedName>
        <fullName evidence="2">Transposase</fullName>
    </submittedName>
</protein>
<name>A0A225WIV6_9STRA</name>
<evidence type="ECO:0000259" key="1">
    <source>
        <dbReference type="Pfam" id="PF13843"/>
    </source>
</evidence>
<dbReference type="PANTHER" id="PTHR46599">
    <property type="entry name" value="PIGGYBAC TRANSPOSABLE ELEMENT-DERIVED PROTEIN 4"/>
    <property type="match status" value="1"/>
</dbReference>
<feature type="domain" description="PiggyBac transposable element-derived protein" evidence="1">
    <location>
        <begin position="324"/>
        <end position="478"/>
    </location>
</feature>
<dbReference type="Pfam" id="PF13843">
    <property type="entry name" value="DDE_Tnp_1_7"/>
    <property type="match status" value="1"/>
</dbReference>
<proteinExistence type="predicted"/>
<evidence type="ECO:0000313" key="2">
    <source>
        <dbReference type="EMBL" id="OWZ17364.1"/>
    </source>
</evidence>
<feature type="non-terminal residue" evidence="2">
    <location>
        <position position="562"/>
    </location>
</feature>
<dbReference type="STRING" id="4795.A0A225WIV6"/>
<reference evidence="3" key="1">
    <citation type="submission" date="2017-03" db="EMBL/GenBank/DDBJ databases">
        <title>Phytopthora megakarya and P. palmivora, two closely related causual agents of cacao black pod achieved similar genome size and gene model numbers by different mechanisms.</title>
        <authorList>
            <person name="Ali S."/>
            <person name="Shao J."/>
            <person name="Larry D.J."/>
            <person name="Kronmiller B."/>
            <person name="Shen D."/>
            <person name="Strem M.D."/>
            <person name="Melnick R.L."/>
            <person name="Guiltinan M.J."/>
            <person name="Tyler B.M."/>
            <person name="Meinhardt L.W."/>
            <person name="Bailey B.A."/>
        </authorList>
    </citation>
    <scope>NUCLEOTIDE SEQUENCE [LARGE SCALE GENOMIC DNA]</scope>
    <source>
        <strain evidence="3">zdho120</strain>
    </source>
</reference>
<dbReference type="AlphaFoldDB" id="A0A225WIV6"/>
<sequence>MEKRKTQEPRVQPTKFQRLLRTRSNDRSTTDVASGDTVRFRQLWQRLRKAGWTSKPPSGNTFAQAGIRGGQKAQTFFWEKPLCLMSLTRQIPPNGPREQNIIESTEDQSVRGVRARRTALVLLLDIYIDQLVVFTPAGESWMKKKIYGPVGTAYIVGRVCRRAKNCLMDFKSAANSNPSLNTFTLASSNLASKTTGPYPKGRPIKTGWNFCNAMVQRKLISVTRLILKNKTSSKLTILLNSCRPACKKSRQYRVCVLNLQWRWKPLEICTYMGMGQLQHMSDVNTGTSSNTQPAQAFCISPAVLLASSPIRNDLYAAVHGIKIYKQFTMDELMKFLGIMFFMALNDNGEYANYWGPQPEDAIFGGKSTSLDGVMSLNRYKLIRCCLSFNADPKTMDRDAAARIRPLLNILKVTGDKYVVVGRDVALDEASVACRSRQGRHMIMYNPTKPTGKCHFRLYVVCCSTSWIALNNRLHCSTSDIAERLKCVIGSEEVQALSNELDQVSTIRQHLYDLSLEQVEWSIWITTTALSNYFKLFDSKACMRVEPSIHKELCSYIPTLIQL</sequence>
<dbReference type="EMBL" id="NBNE01000766">
    <property type="protein sequence ID" value="OWZ17364.1"/>
    <property type="molecule type" value="Genomic_DNA"/>
</dbReference>
<dbReference type="Proteomes" id="UP000198211">
    <property type="component" value="Unassembled WGS sequence"/>
</dbReference>
<dbReference type="PANTHER" id="PTHR46599:SF3">
    <property type="entry name" value="PIGGYBAC TRANSPOSABLE ELEMENT-DERIVED PROTEIN 4"/>
    <property type="match status" value="1"/>
</dbReference>